<evidence type="ECO:0000256" key="4">
    <source>
        <dbReference type="ARBA" id="ARBA00022989"/>
    </source>
</evidence>
<feature type="domain" description="ABC3 transporter permease C-terminal" evidence="7">
    <location>
        <begin position="789"/>
        <end position="913"/>
    </location>
</feature>
<evidence type="ECO:0000259" key="7">
    <source>
        <dbReference type="Pfam" id="PF02687"/>
    </source>
</evidence>
<evidence type="ECO:0000313" key="9">
    <source>
        <dbReference type="Proteomes" id="UP000676325"/>
    </source>
</evidence>
<name>A0A941ENZ9_9ACTN</name>
<feature type="transmembrane region" description="Helical" evidence="6">
    <location>
        <begin position="788"/>
        <end position="811"/>
    </location>
</feature>
<dbReference type="Pfam" id="PF02687">
    <property type="entry name" value="FtsX"/>
    <property type="match status" value="2"/>
</dbReference>
<feature type="transmembrane region" description="Helical" evidence="6">
    <location>
        <begin position="838"/>
        <end position="861"/>
    </location>
</feature>
<dbReference type="EMBL" id="JAGSOH010000184">
    <property type="protein sequence ID" value="MBR7831094.1"/>
    <property type="molecule type" value="Genomic_DNA"/>
</dbReference>
<reference evidence="8" key="1">
    <citation type="submission" date="2021-04" db="EMBL/GenBank/DDBJ databases">
        <title>Genome based classification of Actinospica acidithermotolerans sp. nov., an actinobacterium isolated from an Indonesian hot spring.</title>
        <authorList>
            <person name="Kusuma A.B."/>
            <person name="Putra K.E."/>
            <person name="Nafisah S."/>
            <person name="Loh J."/>
            <person name="Nouioui I."/>
            <person name="Goodfellow M."/>
        </authorList>
    </citation>
    <scope>NUCLEOTIDE SEQUENCE</scope>
    <source>
        <strain evidence="8">MGRD01-02</strain>
    </source>
</reference>
<sequence>MSAFGWGTSWRAALRISRREVLRHKARNALIVAMLGLPVFGVTALDTILTSTQDLTAQERVTRAVGGTDAFIDTTEGMPIYQSADVNADSIQVDLTQNPPTLTSAQLASDKAIRAVLPHATLLAEDVSSSVIMHGSTASATSEYYRLDVSDSALNGAIDLSAGRRPTTASEVDLSPVAAADLGVKVGDRVTLDASSARDGKSATFTVVGLMRQPSQMNADAVYALPGAPAVTGEGRAGWFVKNSGGVTWSEVEQLNKSGFRVISRDVALDPPAASQIPSGTPSYLFAEGYGTLGIAGYRFVLGGSDASVAITAMVAGIALLEVVLLAGPAFAVSARRREREYAMLGAVGASDVQIRRIVLADGLVLGAIAGVVGAALGFATGAAALAFIARHTSQLPGAVHVSVVSVAVVALLAIVLGMCAALAPAISVARRDIVGALNGRRGAVTRRVRVGRVVLGAALICVGLVTEYFVAGSSLGFGAVDVVAGIALVEIGGILCTPAVIALAARWGGILPLSPRLALRDGARNSSRTTPAVAAMFAAVAGAVAAGVWLESGLAQERANYQPSLLGNQVAIVGVADAKQAAEITAKLRGILPVTGTMLTGSVGASGAPDSWQVAFEAPGDDFGCPEATNNAITTVCGNASYGGGTVQNAIGGPAEFREITGFDDARADAVLDQGGVVLFTQGIVQNGKTTVVVPADGKLIKKTERLTVPAVYIPVHDFPSPGYLLSAKAARSLGIADGTKTLLLDLSSHATTAQQATADQVIAGFGVHSGLTVEDGLRSEYGLANVVVLLIAVFVAFAAGGIATGLALADGQADQDTLVAVGGSPWTRRRLAGSTALVVTGLGVLIGVPIGLLIAAGLIRVSNLARLDPNDVLSIDGAQRVFTVPWLDLGAVALAVPLLTALGAALLSRSRAHGSGRTVG</sequence>
<feature type="domain" description="ABC3 transporter permease C-terminal" evidence="7">
    <location>
        <begin position="314"/>
        <end position="433"/>
    </location>
</feature>
<dbReference type="PANTHER" id="PTHR30287:SF2">
    <property type="entry name" value="BLL1001 PROTEIN"/>
    <property type="match status" value="1"/>
</dbReference>
<evidence type="ECO:0000256" key="6">
    <source>
        <dbReference type="SAM" id="Phobius"/>
    </source>
</evidence>
<feature type="transmembrane region" description="Helical" evidence="6">
    <location>
        <begin position="364"/>
        <end position="390"/>
    </location>
</feature>
<proteinExistence type="predicted"/>
<feature type="transmembrane region" description="Helical" evidence="6">
    <location>
        <begin position="402"/>
        <end position="430"/>
    </location>
</feature>
<feature type="transmembrane region" description="Helical" evidence="6">
    <location>
        <begin position="891"/>
        <end position="909"/>
    </location>
</feature>
<dbReference type="RefSeq" id="WP_212522213.1">
    <property type="nucleotide sequence ID" value="NZ_JAGSOH010000184.1"/>
</dbReference>
<dbReference type="PANTHER" id="PTHR30287">
    <property type="entry name" value="MEMBRANE COMPONENT OF PREDICTED ABC SUPERFAMILY METABOLITE UPTAKE TRANSPORTER"/>
    <property type="match status" value="1"/>
</dbReference>
<dbReference type="InterPro" id="IPR038766">
    <property type="entry name" value="Membrane_comp_ABC_pdt"/>
</dbReference>
<evidence type="ECO:0000256" key="1">
    <source>
        <dbReference type="ARBA" id="ARBA00004651"/>
    </source>
</evidence>
<comment type="caution">
    <text evidence="8">The sequence shown here is derived from an EMBL/GenBank/DDBJ whole genome shotgun (WGS) entry which is preliminary data.</text>
</comment>
<feature type="transmembrane region" description="Helical" evidence="6">
    <location>
        <begin position="530"/>
        <end position="551"/>
    </location>
</feature>
<organism evidence="8 9">
    <name type="scientific">Actinospica acidithermotolerans</name>
    <dbReference type="NCBI Taxonomy" id="2828514"/>
    <lineage>
        <taxon>Bacteria</taxon>
        <taxon>Bacillati</taxon>
        <taxon>Actinomycetota</taxon>
        <taxon>Actinomycetes</taxon>
        <taxon>Catenulisporales</taxon>
        <taxon>Actinospicaceae</taxon>
        <taxon>Actinospica</taxon>
    </lineage>
</organism>
<keyword evidence="4 6" id="KW-1133">Transmembrane helix</keyword>
<feature type="transmembrane region" description="Helical" evidence="6">
    <location>
        <begin position="309"/>
        <end position="333"/>
    </location>
</feature>
<keyword evidence="5 6" id="KW-0472">Membrane</keyword>
<keyword evidence="9" id="KW-1185">Reference proteome</keyword>
<comment type="subcellular location">
    <subcellularLocation>
        <location evidence="1">Cell membrane</location>
        <topology evidence="1">Multi-pass membrane protein</topology>
    </subcellularLocation>
</comment>
<keyword evidence="3 6" id="KW-0812">Transmembrane</keyword>
<accession>A0A941ENZ9</accession>
<feature type="transmembrane region" description="Helical" evidence="6">
    <location>
        <begin position="483"/>
        <end position="509"/>
    </location>
</feature>
<protein>
    <submittedName>
        <fullName evidence="8">ABC transporter permease</fullName>
    </submittedName>
</protein>
<feature type="transmembrane region" description="Helical" evidence="6">
    <location>
        <begin position="451"/>
        <end position="471"/>
    </location>
</feature>
<dbReference type="AlphaFoldDB" id="A0A941ENZ9"/>
<dbReference type="GO" id="GO:0005886">
    <property type="term" value="C:plasma membrane"/>
    <property type="evidence" value="ECO:0007669"/>
    <property type="project" value="UniProtKB-SubCell"/>
</dbReference>
<gene>
    <name evidence="8" type="ORF">KDK95_32615</name>
</gene>
<evidence type="ECO:0000256" key="5">
    <source>
        <dbReference type="ARBA" id="ARBA00023136"/>
    </source>
</evidence>
<evidence type="ECO:0000256" key="3">
    <source>
        <dbReference type="ARBA" id="ARBA00022692"/>
    </source>
</evidence>
<evidence type="ECO:0000256" key="2">
    <source>
        <dbReference type="ARBA" id="ARBA00022475"/>
    </source>
</evidence>
<evidence type="ECO:0000313" key="8">
    <source>
        <dbReference type="EMBL" id="MBR7831094.1"/>
    </source>
</evidence>
<dbReference type="Proteomes" id="UP000676325">
    <property type="component" value="Unassembled WGS sequence"/>
</dbReference>
<keyword evidence="2" id="KW-1003">Cell membrane</keyword>
<dbReference type="InterPro" id="IPR003838">
    <property type="entry name" value="ABC3_permease_C"/>
</dbReference>